<sequence length="87" mass="9941">MKSLPRTDCTCKSEFFSLRTARHSVHGQAVFVGRDVVSGRVFKCDDTGAKRCGRRRNVATYFLFGCVMCSVEVELEFSSRNVQERQR</sequence>
<gene>
    <name evidence="1" type="ORF">T4B_10643</name>
</gene>
<name>A0A0V1IUP8_TRIPS</name>
<proteinExistence type="predicted"/>
<reference evidence="1 2" key="1">
    <citation type="submission" date="2015-01" db="EMBL/GenBank/DDBJ databases">
        <title>Evolution of Trichinella species and genotypes.</title>
        <authorList>
            <person name="Korhonen P.K."/>
            <person name="Edoardo P."/>
            <person name="Giuseppe L.R."/>
            <person name="Gasser R.B."/>
        </authorList>
    </citation>
    <scope>NUCLEOTIDE SEQUENCE [LARGE SCALE GENOMIC DNA]</scope>
    <source>
        <strain evidence="1">ISS588</strain>
    </source>
</reference>
<dbReference type="EMBL" id="JYDS01000085">
    <property type="protein sequence ID" value="KRZ26432.1"/>
    <property type="molecule type" value="Genomic_DNA"/>
</dbReference>
<comment type="caution">
    <text evidence="1">The sequence shown here is derived from an EMBL/GenBank/DDBJ whole genome shotgun (WGS) entry which is preliminary data.</text>
</comment>
<organism evidence="1 2">
    <name type="scientific">Trichinella pseudospiralis</name>
    <name type="common">Parasitic roundworm</name>
    <dbReference type="NCBI Taxonomy" id="6337"/>
    <lineage>
        <taxon>Eukaryota</taxon>
        <taxon>Metazoa</taxon>
        <taxon>Ecdysozoa</taxon>
        <taxon>Nematoda</taxon>
        <taxon>Enoplea</taxon>
        <taxon>Dorylaimia</taxon>
        <taxon>Trichinellida</taxon>
        <taxon>Trichinellidae</taxon>
        <taxon>Trichinella</taxon>
    </lineage>
</organism>
<keyword evidence="2" id="KW-1185">Reference proteome</keyword>
<accession>A0A0V1IUP8</accession>
<protein>
    <submittedName>
        <fullName evidence="1">Uncharacterized protein</fullName>
    </submittedName>
</protein>
<dbReference type="Proteomes" id="UP000054805">
    <property type="component" value="Unassembled WGS sequence"/>
</dbReference>
<dbReference type="AlphaFoldDB" id="A0A0V1IUP8"/>
<evidence type="ECO:0000313" key="2">
    <source>
        <dbReference type="Proteomes" id="UP000054805"/>
    </source>
</evidence>
<evidence type="ECO:0000313" key="1">
    <source>
        <dbReference type="EMBL" id="KRZ26432.1"/>
    </source>
</evidence>